<proteinExistence type="predicted"/>
<comment type="caution">
    <text evidence="2">The sequence shown here is derived from an EMBL/GenBank/DDBJ whole genome shotgun (WGS) entry which is preliminary data.</text>
</comment>
<keyword evidence="3" id="KW-1185">Reference proteome</keyword>
<dbReference type="SUPFAM" id="SSF109854">
    <property type="entry name" value="DinB/YfiT-like putative metalloenzymes"/>
    <property type="match status" value="1"/>
</dbReference>
<evidence type="ECO:0000313" key="3">
    <source>
        <dbReference type="Proteomes" id="UP000317010"/>
    </source>
</evidence>
<organism evidence="2 3">
    <name type="scientific">Mucilaginibacter frigoritolerans</name>
    <dbReference type="NCBI Taxonomy" id="652788"/>
    <lineage>
        <taxon>Bacteria</taxon>
        <taxon>Pseudomonadati</taxon>
        <taxon>Bacteroidota</taxon>
        <taxon>Sphingobacteriia</taxon>
        <taxon>Sphingobacteriales</taxon>
        <taxon>Sphingobacteriaceae</taxon>
        <taxon>Mucilaginibacter</taxon>
    </lineage>
</organism>
<sequence length="147" mass="16724">MDNILATLFELQLKKLKEEITSFKDEANLWKKVDGITNTAGILTSHLIGSLNFSVGTTIANNGYVRNREAEFSETDIPREKLVAGIDSLIVVIKSTLGNISEEKLEEKYPIEKIQGPNTTRFYLTYFFGHLNYHLGQINYLRRILEA</sequence>
<dbReference type="AlphaFoldDB" id="A0A562U6Y4"/>
<name>A0A562U6Y4_9SPHI</name>
<evidence type="ECO:0000313" key="2">
    <source>
        <dbReference type="EMBL" id="TWJ01572.1"/>
    </source>
</evidence>
<dbReference type="Gene3D" id="1.20.120.450">
    <property type="entry name" value="dinb family like domain"/>
    <property type="match status" value="1"/>
</dbReference>
<dbReference type="Proteomes" id="UP000317010">
    <property type="component" value="Unassembled WGS sequence"/>
</dbReference>
<evidence type="ECO:0000256" key="1">
    <source>
        <dbReference type="SAM" id="Coils"/>
    </source>
</evidence>
<dbReference type="RefSeq" id="WP_144911614.1">
    <property type="nucleotide sequence ID" value="NZ_VLLI01000004.1"/>
</dbReference>
<dbReference type="InterPro" id="IPR034660">
    <property type="entry name" value="DinB/YfiT-like"/>
</dbReference>
<dbReference type="OrthoDB" id="893570at2"/>
<reference evidence="2 3" key="1">
    <citation type="submission" date="2019-07" db="EMBL/GenBank/DDBJ databases">
        <title>Genomic Encyclopedia of Archaeal and Bacterial Type Strains, Phase II (KMG-II): from individual species to whole genera.</title>
        <authorList>
            <person name="Goeker M."/>
        </authorList>
    </citation>
    <scope>NUCLEOTIDE SEQUENCE [LARGE SCALE GENOMIC DNA]</scope>
    <source>
        <strain evidence="2 3">ATCC BAA-1854</strain>
    </source>
</reference>
<gene>
    <name evidence="2" type="ORF">JN11_01723</name>
</gene>
<dbReference type="InterPro" id="IPR011466">
    <property type="entry name" value="DUF1572"/>
</dbReference>
<accession>A0A562U6Y4</accession>
<feature type="coiled-coil region" evidence="1">
    <location>
        <begin position="6"/>
        <end position="33"/>
    </location>
</feature>
<keyword evidence="1" id="KW-0175">Coiled coil</keyword>
<dbReference type="Pfam" id="PF07609">
    <property type="entry name" value="DUF1572"/>
    <property type="match status" value="1"/>
</dbReference>
<dbReference type="EMBL" id="VLLI01000004">
    <property type="protein sequence ID" value="TWJ01572.1"/>
    <property type="molecule type" value="Genomic_DNA"/>
</dbReference>
<protein>
    <submittedName>
        <fullName evidence="2">Uncharacterized protein DUF1572</fullName>
    </submittedName>
</protein>